<keyword evidence="4" id="KW-0406">Ion transport</keyword>
<dbReference type="InterPro" id="IPR052076">
    <property type="entry name" value="TRP_cation_channel"/>
</dbReference>
<comment type="caution">
    <text evidence="9">The sequence shown here is derived from an EMBL/GenBank/DDBJ whole genome shotgun (WGS) entry which is preliminary data.</text>
</comment>
<dbReference type="PANTHER" id="PTHR47143">
    <property type="entry name" value="TRANSIENT RECEPTOR POTENTIAL CATION CHANNEL PROTEIN PAINLESS"/>
    <property type="match status" value="1"/>
</dbReference>
<keyword evidence="8" id="KW-1133">Transmembrane helix</keyword>
<keyword evidence="10" id="KW-1185">Reference proteome</keyword>
<sequence length="277" mass="33205">MHWNANYNYEPVQPTSAMDRKDGPRRSTPDTVEFYNERTRKIERENKVIYLFRYKINDENDKNEVITWYWLKKLKDDKQWRILYHPMILNFINERLIEHSFLYFLHILAYLTFLLILSSYIFDKHALQDVIATIFLLVFGFFLVVKGAIKLRNGHVSRWFICSYLFNIVTYGTTLLYIWTPQLFAYDNYNDDLKYIVAWLLPIIAIISAWLNFLYILRKSPFGIYILMMTKILHTFAQIAVIWIPTLFAFAFAFHLVMRNSGTEPWESDDLVSCCSY</sequence>
<dbReference type="EMBL" id="JBGFUD010002971">
    <property type="protein sequence ID" value="MFH4978203.1"/>
    <property type="molecule type" value="Genomic_DNA"/>
</dbReference>
<dbReference type="AlphaFoldDB" id="A0ABD6EDX6"/>
<keyword evidence="3" id="KW-0040">ANK repeat</keyword>
<evidence type="ECO:0000256" key="4">
    <source>
        <dbReference type="ARBA" id="ARBA00023065"/>
    </source>
</evidence>
<evidence type="ECO:0000256" key="8">
    <source>
        <dbReference type="SAM" id="Phobius"/>
    </source>
</evidence>
<evidence type="ECO:0000256" key="1">
    <source>
        <dbReference type="ARBA" id="ARBA00022448"/>
    </source>
</evidence>
<keyword evidence="1" id="KW-0813">Transport</keyword>
<feature type="compositionally biased region" description="Basic and acidic residues" evidence="7">
    <location>
        <begin position="18"/>
        <end position="28"/>
    </location>
</feature>
<evidence type="ECO:0000256" key="3">
    <source>
        <dbReference type="ARBA" id="ARBA00023043"/>
    </source>
</evidence>
<reference evidence="9 10" key="1">
    <citation type="submission" date="2024-08" db="EMBL/GenBank/DDBJ databases">
        <title>Gnathostoma spinigerum genome.</title>
        <authorList>
            <person name="Gonzalez-Bertolin B."/>
            <person name="Monzon S."/>
            <person name="Zaballos A."/>
            <person name="Jimenez P."/>
            <person name="Dekumyoy P."/>
            <person name="Varona S."/>
            <person name="Cuesta I."/>
            <person name="Sumanam S."/>
            <person name="Adisakwattana P."/>
            <person name="Gasser R.B."/>
            <person name="Hernandez-Gonzalez A."/>
            <person name="Young N.D."/>
            <person name="Perteguer M.J."/>
        </authorList>
    </citation>
    <scope>NUCLEOTIDE SEQUENCE [LARGE SCALE GENOMIC DNA]</scope>
    <source>
        <strain evidence="9">AL3</strain>
        <tissue evidence="9">Liver</tissue>
    </source>
</reference>
<keyword evidence="2" id="KW-0677">Repeat</keyword>
<feature type="transmembrane region" description="Helical" evidence="8">
    <location>
        <begin position="128"/>
        <end position="149"/>
    </location>
</feature>
<feature type="transmembrane region" description="Helical" evidence="8">
    <location>
        <begin position="236"/>
        <end position="258"/>
    </location>
</feature>
<proteinExistence type="predicted"/>
<protein>
    <submittedName>
        <fullName evidence="9">Uncharacterized protein</fullName>
    </submittedName>
</protein>
<feature type="region of interest" description="Disordered" evidence="7">
    <location>
        <begin position="1"/>
        <end position="30"/>
    </location>
</feature>
<keyword evidence="8" id="KW-0472">Membrane</keyword>
<dbReference type="Proteomes" id="UP001608902">
    <property type="component" value="Unassembled WGS sequence"/>
</dbReference>
<keyword evidence="6" id="KW-0407">Ion channel</keyword>
<organism evidence="9 10">
    <name type="scientific">Gnathostoma spinigerum</name>
    <dbReference type="NCBI Taxonomy" id="75299"/>
    <lineage>
        <taxon>Eukaryota</taxon>
        <taxon>Metazoa</taxon>
        <taxon>Ecdysozoa</taxon>
        <taxon>Nematoda</taxon>
        <taxon>Chromadorea</taxon>
        <taxon>Rhabditida</taxon>
        <taxon>Spirurina</taxon>
        <taxon>Gnathostomatomorpha</taxon>
        <taxon>Gnathostomatoidea</taxon>
        <taxon>Gnathostomatidae</taxon>
        <taxon>Gnathostoma</taxon>
    </lineage>
</organism>
<feature type="transmembrane region" description="Helical" evidence="8">
    <location>
        <begin position="195"/>
        <end position="215"/>
    </location>
</feature>
<feature type="transmembrane region" description="Helical" evidence="8">
    <location>
        <begin position="161"/>
        <end position="180"/>
    </location>
</feature>
<evidence type="ECO:0000256" key="6">
    <source>
        <dbReference type="ARBA" id="ARBA00023303"/>
    </source>
</evidence>
<evidence type="ECO:0000313" key="10">
    <source>
        <dbReference type="Proteomes" id="UP001608902"/>
    </source>
</evidence>
<gene>
    <name evidence="9" type="ORF">AB6A40_004912</name>
</gene>
<evidence type="ECO:0000256" key="2">
    <source>
        <dbReference type="ARBA" id="ARBA00022737"/>
    </source>
</evidence>
<dbReference type="GO" id="GO:0034220">
    <property type="term" value="P:monoatomic ion transmembrane transport"/>
    <property type="evidence" value="ECO:0007669"/>
    <property type="project" value="UniProtKB-KW"/>
</dbReference>
<keyword evidence="5" id="KW-0325">Glycoprotein</keyword>
<keyword evidence="8" id="KW-0812">Transmembrane</keyword>
<accession>A0ABD6EDX6</accession>
<evidence type="ECO:0000313" key="9">
    <source>
        <dbReference type="EMBL" id="MFH4978203.1"/>
    </source>
</evidence>
<evidence type="ECO:0000256" key="7">
    <source>
        <dbReference type="SAM" id="MobiDB-lite"/>
    </source>
</evidence>
<feature type="transmembrane region" description="Helical" evidence="8">
    <location>
        <begin position="101"/>
        <end position="122"/>
    </location>
</feature>
<dbReference type="PANTHER" id="PTHR47143:SF1">
    <property type="entry name" value="ION_TRANS DOMAIN-CONTAINING PROTEIN"/>
    <property type="match status" value="1"/>
</dbReference>
<evidence type="ECO:0000256" key="5">
    <source>
        <dbReference type="ARBA" id="ARBA00023180"/>
    </source>
</evidence>
<name>A0ABD6EDX6_9BILA</name>